<evidence type="ECO:0000256" key="2">
    <source>
        <dbReference type="ARBA" id="ARBA00022737"/>
    </source>
</evidence>
<dbReference type="SUPFAM" id="SSF57667">
    <property type="entry name" value="beta-beta-alpha zinc fingers"/>
    <property type="match status" value="1"/>
</dbReference>
<feature type="compositionally biased region" description="Pro residues" evidence="11">
    <location>
        <begin position="248"/>
        <end position="260"/>
    </location>
</feature>
<evidence type="ECO:0000313" key="14">
    <source>
        <dbReference type="Proteomes" id="UP000775213"/>
    </source>
</evidence>
<evidence type="ECO:0000256" key="1">
    <source>
        <dbReference type="ARBA" id="ARBA00022723"/>
    </source>
</evidence>
<dbReference type="FunFam" id="3.30.160.60:FF:000554">
    <property type="entry name" value="protein indeterminate-domain 12-like"/>
    <property type="match status" value="1"/>
</dbReference>
<dbReference type="PANTHER" id="PTHR10593">
    <property type="entry name" value="SERINE/THREONINE-PROTEIN KINASE RIO"/>
    <property type="match status" value="1"/>
</dbReference>
<keyword evidence="4" id="KW-0862">Zinc</keyword>
<proteinExistence type="predicted"/>
<keyword evidence="5" id="KW-0805">Transcription regulation</keyword>
<dbReference type="GO" id="GO:0005634">
    <property type="term" value="C:nucleus"/>
    <property type="evidence" value="ECO:0007669"/>
    <property type="project" value="TreeGrafter"/>
</dbReference>
<evidence type="ECO:0000256" key="9">
    <source>
        <dbReference type="ARBA" id="ARBA00083437"/>
    </source>
</evidence>
<dbReference type="PROSITE" id="PS50157">
    <property type="entry name" value="ZINC_FINGER_C2H2_2"/>
    <property type="match status" value="1"/>
</dbReference>
<evidence type="ECO:0000256" key="10">
    <source>
        <dbReference type="PROSITE-ProRule" id="PRU00042"/>
    </source>
</evidence>
<keyword evidence="6" id="KW-0804">Transcription</keyword>
<dbReference type="InterPro" id="IPR013087">
    <property type="entry name" value="Znf_C2H2_type"/>
</dbReference>
<evidence type="ECO:0000256" key="5">
    <source>
        <dbReference type="ARBA" id="ARBA00023015"/>
    </source>
</evidence>
<keyword evidence="2" id="KW-0677">Repeat</keyword>
<feature type="region of interest" description="Disordered" evidence="11">
    <location>
        <begin position="242"/>
        <end position="265"/>
    </location>
</feature>
<dbReference type="GO" id="GO:0003700">
    <property type="term" value="F:DNA-binding transcription factor activity"/>
    <property type="evidence" value="ECO:0007669"/>
    <property type="project" value="TreeGrafter"/>
</dbReference>
<dbReference type="PANTHER" id="PTHR10593:SF188">
    <property type="entry name" value="ZINC FINGER PROTEIN GAI-ASSOCIATED FACTOR 1"/>
    <property type="match status" value="1"/>
</dbReference>
<evidence type="ECO:0000256" key="6">
    <source>
        <dbReference type="ARBA" id="ARBA00023163"/>
    </source>
</evidence>
<dbReference type="Pfam" id="PF22995">
    <property type="entry name" value="C2CH-3rd_BIRD-IDD"/>
    <property type="match status" value="1"/>
</dbReference>
<keyword evidence="14" id="KW-1185">Reference proteome</keyword>
<protein>
    <recommendedName>
        <fullName evidence="8">Protein EARLY HEADING DATE 2</fullName>
    </recommendedName>
    <alternativeName>
        <fullName evidence="9">Protein RICE INDETERMINATE 1</fullName>
    </alternativeName>
</protein>
<evidence type="ECO:0000256" key="4">
    <source>
        <dbReference type="ARBA" id="ARBA00022833"/>
    </source>
</evidence>
<accession>A0AAV7G232</accession>
<organism evidence="13 14">
    <name type="scientific">Dendrobium chrysotoxum</name>
    <name type="common">Orchid</name>
    <dbReference type="NCBI Taxonomy" id="161865"/>
    <lineage>
        <taxon>Eukaryota</taxon>
        <taxon>Viridiplantae</taxon>
        <taxon>Streptophyta</taxon>
        <taxon>Embryophyta</taxon>
        <taxon>Tracheophyta</taxon>
        <taxon>Spermatophyta</taxon>
        <taxon>Magnoliopsida</taxon>
        <taxon>Liliopsida</taxon>
        <taxon>Asparagales</taxon>
        <taxon>Orchidaceae</taxon>
        <taxon>Epidendroideae</taxon>
        <taxon>Malaxideae</taxon>
        <taxon>Dendrobiinae</taxon>
        <taxon>Dendrobium</taxon>
    </lineage>
</organism>
<dbReference type="EMBL" id="JAGFBR010000018">
    <property type="protein sequence ID" value="KAH0450205.1"/>
    <property type="molecule type" value="Genomic_DNA"/>
</dbReference>
<evidence type="ECO:0000256" key="8">
    <source>
        <dbReference type="ARBA" id="ARBA00072973"/>
    </source>
</evidence>
<evidence type="ECO:0000313" key="13">
    <source>
        <dbReference type="EMBL" id="KAH0450205.1"/>
    </source>
</evidence>
<dbReference type="Pfam" id="PF12874">
    <property type="entry name" value="zf-met"/>
    <property type="match status" value="1"/>
</dbReference>
<dbReference type="Gene3D" id="3.30.160.60">
    <property type="entry name" value="Classic Zinc Finger"/>
    <property type="match status" value="2"/>
</dbReference>
<evidence type="ECO:0000256" key="7">
    <source>
        <dbReference type="ARBA" id="ARBA00059785"/>
    </source>
</evidence>
<feature type="region of interest" description="Disordered" evidence="11">
    <location>
        <begin position="30"/>
        <end position="61"/>
    </location>
</feature>
<dbReference type="InterPro" id="IPR055186">
    <property type="entry name" value="C2H2-2nd_BIRD-IDD"/>
</dbReference>
<feature type="compositionally biased region" description="Polar residues" evidence="11">
    <location>
        <begin position="30"/>
        <end position="44"/>
    </location>
</feature>
<gene>
    <name evidence="13" type="ORF">IEQ34_020897</name>
</gene>
<dbReference type="InterPro" id="IPR031140">
    <property type="entry name" value="IDD1-16"/>
</dbReference>
<dbReference type="AlphaFoldDB" id="A0AAV7G232"/>
<name>A0AAV7G232_DENCH</name>
<feature type="domain" description="C2H2-type" evidence="12">
    <location>
        <begin position="77"/>
        <end position="99"/>
    </location>
</feature>
<comment type="caution">
    <text evidence="13">The sequence shown here is derived from an EMBL/GenBank/DDBJ whole genome shotgun (WGS) entry which is preliminary data.</text>
</comment>
<evidence type="ECO:0000256" key="3">
    <source>
        <dbReference type="ARBA" id="ARBA00022771"/>
    </source>
</evidence>
<evidence type="ECO:0000256" key="11">
    <source>
        <dbReference type="SAM" id="MobiDB-lite"/>
    </source>
</evidence>
<evidence type="ECO:0000259" key="12">
    <source>
        <dbReference type="PROSITE" id="PS50157"/>
    </source>
</evidence>
<dbReference type="InterPro" id="IPR036236">
    <property type="entry name" value="Znf_C2H2_sf"/>
</dbReference>
<dbReference type="PROSITE" id="PS00028">
    <property type="entry name" value="ZINC_FINGER_C2H2_1"/>
    <property type="match status" value="1"/>
</dbReference>
<dbReference type="SMART" id="SM00355">
    <property type="entry name" value="ZnF_C2H2"/>
    <property type="match status" value="2"/>
</dbReference>
<keyword evidence="1" id="KW-0479">Metal-binding</keyword>
<dbReference type="Pfam" id="PF22992">
    <property type="entry name" value="C2CH-4th_BIRD-IDD"/>
    <property type="match status" value="1"/>
</dbReference>
<sequence>MFPSEAMSNSTSISEEASISLETRAHIDSNKLTSLLSPSSSHQNQENKKRRSQPGNPDPEAEVVALSPNTLMTTNRFVCEICNKGFQRDQNLQLHRRGHNLPWRLRQRSGKEAARKRVYVCPEQTCIHHHPSRALGDLTGIKKHFCRKHGEKKWKCERCSKNYAVHSDWKAHVKSCGSREYRCDCGTIFSRKDSFITHRAFCDALAEESARLSSNSILADTTLSTDLLHQPPFPSFTNWYPSSNTNPNPIPNPNPNPNPNPTLNNTTLPFHMQPDEPPHTFHPYFSNHQLVVPPSLSTIVSATAFLQRASSMGPLPPTTSTIMTAGLDTGEISMCRSDGKRLTRDFLGVVSSDVAEEDELLPLSGLGLDPVTSSRYGHSIDHSKTLPKAWRDYC</sequence>
<dbReference type="Pfam" id="PF22996">
    <property type="entry name" value="C2H2-2nd_BIRD-IDD"/>
    <property type="match status" value="1"/>
</dbReference>
<dbReference type="InterPro" id="IPR055187">
    <property type="entry name" value="C2CH-3rd_BIRD-IDD"/>
</dbReference>
<comment type="function">
    <text evidence="7">Transcription activator that acts as a flowering master switch in both long and short days, independently of the circadian clock. Promotes flowering upstream of HD1 by up-regulating FTL1, FTL4, FTL5, FTL6, EHD1, HD3A and RFT1. Seems to repress FTL11 expression. May recognize the consensus motif 5'-TTTGTCGTAAT-3' in target gene promoters.</text>
</comment>
<reference evidence="13 14" key="1">
    <citation type="journal article" date="2021" name="Hortic Res">
        <title>Chromosome-scale assembly of the Dendrobium chrysotoxum genome enhances the understanding of orchid evolution.</title>
        <authorList>
            <person name="Zhang Y."/>
            <person name="Zhang G.Q."/>
            <person name="Zhang D."/>
            <person name="Liu X.D."/>
            <person name="Xu X.Y."/>
            <person name="Sun W.H."/>
            <person name="Yu X."/>
            <person name="Zhu X."/>
            <person name="Wang Z.W."/>
            <person name="Zhao X."/>
            <person name="Zhong W.Y."/>
            <person name="Chen H."/>
            <person name="Yin W.L."/>
            <person name="Huang T."/>
            <person name="Niu S.C."/>
            <person name="Liu Z.J."/>
        </authorList>
    </citation>
    <scope>NUCLEOTIDE SEQUENCE [LARGE SCALE GENOMIC DNA]</scope>
    <source>
        <strain evidence="13">Lindl</strain>
    </source>
</reference>
<keyword evidence="3 10" id="KW-0863">Zinc-finger</keyword>
<dbReference type="FunFam" id="3.30.160.60:FF:000131">
    <property type="entry name" value="protein indeterminate-domain 5, chloroplastic-like"/>
    <property type="match status" value="1"/>
</dbReference>
<dbReference type="Proteomes" id="UP000775213">
    <property type="component" value="Unassembled WGS sequence"/>
</dbReference>
<dbReference type="InterPro" id="IPR055185">
    <property type="entry name" value="C2CH-4th_BIRD-IDD"/>
</dbReference>
<dbReference type="GO" id="GO:0008270">
    <property type="term" value="F:zinc ion binding"/>
    <property type="evidence" value="ECO:0007669"/>
    <property type="project" value="UniProtKB-KW"/>
</dbReference>